<accession>A0A0E9TCM0</accession>
<feature type="compositionally biased region" description="Polar residues" evidence="1">
    <location>
        <begin position="1"/>
        <end position="10"/>
    </location>
</feature>
<evidence type="ECO:0000256" key="1">
    <source>
        <dbReference type="SAM" id="MobiDB-lite"/>
    </source>
</evidence>
<reference evidence="2" key="1">
    <citation type="submission" date="2014-11" db="EMBL/GenBank/DDBJ databases">
        <authorList>
            <person name="Amaro Gonzalez C."/>
        </authorList>
    </citation>
    <scope>NUCLEOTIDE SEQUENCE</scope>
</reference>
<sequence>MRKSYATSFQPCPARADKVSDGNTIASHAV</sequence>
<organism evidence="2">
    <name type="scientific">Anguilla anguilla</name>
    <name type="common">European freshwater eel</name>
    <name type="synonym">Muraena anguilla</name>
    <dbReference type="NCBI Taxonomy" id="7936"/>
    <lineage>
        <taxon>Eukaryota</taxon>
        <taxon>Metazoa</taxon>
        <taxon>Chordata</taxon>
        <taxon>Craniata</taxon>
        <taxon>Vertebrata</taxon>
        <taxon>Euteleostomi</taxon>
        <taxon>Actinopterygii</taxon>
        <taxon>Neopterygii</taxon>
        <taxon>Teleostei</taxon>
        <taxon>Anguilliformes</taxon>
        <taxon>Anguillidae</taxon>
        <taxon>Anguilla</taxon>
    </lineage>
</organism>
<feature type="region of interest" description="Disordered" evidence="1">
    <location>
        <begin position="1"/>
        <end position="30"/>
    </location>
</feature>
<evidence type="ECO:0000313" key="2">
    <source>
        <dbReference type="EMBL" id="JAH51429.1"/>
    </source>
</evidence>
<name>A0A0E9TCM0_ANGAN</name>
<protein>
    <submittedName>
        <fullName evidence="2">Uncharacterized protein</fullName>
    </submittedName>
</protein>
<reference evidence="2" key="2">
    <citation type="journal article" date="2015" name="Fish Shellfish Immunol.">
        <title>Early steps in the European eel (Anguilla anguilla)-Vibrio vulnificus interaction in the gills: Role of the RtxA13 toxin.</title>
        <authorList>
            <person name="Callol A."/>
            <person name="Pajuelo D."/>
            <person name="Ebbesson L."/>
            <person name="Teles M."/>
            <person name="MacKenzie S."/>
            <person name="Amaro C."/>
        </authorList>
    </citation>
    <scope>NUCLEOTIDE SEQUENCE</scope>
</reference>
<proteinExistence type="predicted"/>
<dbReference type="EMBL" id="GBXM01057148">
    <property type="protein sequence ID" value="JAH51429.1"/>
    <property type="molecule type" value="Transcribed_RNA"/>
</dbReference>
<dbReference type="AlphaFoldDB" id="A0A0E9TCM0"/>
<feature type="compositionally biased region" description="Polar residues" evidence="1">
    <location>
        <begin position="21"/>
        <end position="30"/>
    </location>
</feature>